<dbReference type="EMBL" id="MU004492">
    <property type="protein sequence ID" value="KAF2649438.1"/>
    <property type="molecule type" value="Genomic_DNA"/>
</dbReference>
<name>A0A6A6SSQ7_9PLEO</name>
<dbReference type="Proteomes" id="UP000799324">
    <property type="component" value="Unassembled WGS sequence"/>
</dbReference>
<evidence type="ECO:0000259" key="1">
    <source>
        <dbReference type="Pfam" id="PF12697"/>
    </source>
</evidence>
<dbReference type="Gene3D" id="3.40.50.1820">
    <property type="entry name" value="alpha/beta hydrolase"/>
    <property type="match status" value="1"/>
</dbReference>
<keyword evidence="3" id="KW-1185">Reference proteome</keyword>
<dbReference type="Pfam" id="PF12697">
    <property type="entry name" value="Abhydrolase_6"/>
    <property type="match status" value="1"/>
</dbReference>
<dbReference type="InterPro" id="IPR029058">
    <property type="entry name" value="AB_hydrolase_fold"/>
</dbReference>
<keyword evidence="2" id="KW-0378">Hydrolase</keyword>
<evidence type="ECO:0000313" key="3">
    <source>
        <dbReference type="Proteomes" id="UP000799324"/>
    </source>
</evidence>
<dbReference type="InterPro" id="IPR052897">
    <property type="entry name" value="Sec-Metab_Biosynth_Hydrolase"/>
</dbReference>
<evidence type="ECO:0000313" key="2">
    <source>
        <dbReference type="EMBL" id="KAF2649438.1"/>
    </source>
</evidence>
<dbReference type="SUPFAM" id="SSF53474">
    <property type="entry name" value="alpha/beta-Hydrolases"/>
    <property type="match status" value="1"/>
</dbReference>
<reference evidence="2" key="1">
    <citation type="journal article" date="2020" name="Stud. Mycol.">
        <title>101 Dothideomycetes genomes: a test case for predicting lifestyles and emergence of pathogens.</title>
        <authorList>
            <person name="Haridas S."/>
            <person name="Albert R."/>
            <person name="Binder M."/>
            <person name="Bloem J."/>
            <person name="Labutti K."/>
            <person name="Salamov A."/>
            <person name="Andreopoulos B."/>
            <person name="Baker S."/>
            <person name="Barry K."/>
            <person name="Bills G."/>
            <person name="Bluhm B."/>
            <person name="Cannon C."/>
            <person name="Castanera R."/>
            <person name="Culley D."/>
            <person name="Daum C."/>
            <person name="Ezra D."/>
            <person name="Gonzalez J."/>
            <person name="Henrissat B."/>
            <person name="Kuo A."/>
            <person name="Liang C."/>
            <person name="Lipzen A."/>
            <person name="Lutzoni F."/>
            <person name="Magnuson J."/>
            <person name="Mondo S."/>
            <person name="Nolan M."/>
            <person name="Ohm R."/>
            <person name="Pangilinan J."/>
            <person name="Park H.-J."/>
            <person name="Ramirez L."/>
            <person name="Alfaro M."/>
            <person name="Sun H."/>
            <person name="Tritt A."/>
            <person name="Yoshinaga Y."/>
            <person name="Zwiers L.-H."/>
            <person name="Turgeon B."/>
            <person name="Goodwin S."/>
            <person name="Spatafora J."/>
            <person name="Crous P."/>
            <person name="Grigoriev I."/>
        </authorList>
    </citation>
    <scope>NUCLEOTIDE SEQUENCE</scope>
    <source>
        <strain evidence="2">CBS 122681</strain>
    </source>
</reference>
<organism evidence="2 3">
    <name type="scientific">Lophiostoma macrostomum CBS 122681</name>
    <dbReference type="NCBI Taxonomy" id="1314788"/>
    <lineage>
        <taxon>Eukaryota</taxon>
        <taxon>Fungi</taxon>
        <taxon>Dikarya</taxon>
        <taxon>Ascomycota</taxon>
        <taxon>Pezizomycotina</taxon>
        <taxon>Dothideomycetes</taxon>
        <taxon>Pleosporomycetidae</taxon>
        <taxon>Pleosporales</taxon>
        <taxon>Lophiostomataceae</taxon>
        <taxon>Lophiostoma</taxon>
    </lineage>
</organism>
<feature type="domain" description="AB hydrolase-1" evidence="1">
    <location>
        <begin position="6"/>
        <end position="244"/>
    </location>
</feature>
<proteinExistence type="predicted"/>
<protein>
    <submittedName>
        <fullName evidence="2">Alpha/beta-hydrolase</fullName>
    </submittedName>
</protein>
<dbReference type="AlphaFoldDB" id="A0A6A6SSQ7"/>
<dbReference type="OrthoDB" id="1263307at2759"/>
<dbReference type="PANTHER" id="PTHR37017:SF11">
    <property type="entry name" value="ESTERASE_LIPASE_THIOESTERASE DOMAIN-CONTAINING PROTEIN"/>
    <property type="match status" value="1"/>
</dbReference>
<gene>
    <name evidence="2" type="ORF">K491DRAFT_640830</name>
</gene>
<sequence>MAKPSIVFVPGAWHTPEVYASTMSFLEAASFPTVGLPLPSVGAVPAHMNFDADVKAIRDCLTQLVDVEEKEVILVTHSYTGMPGAEAPIRLGKEEREAKGLKGGVVRLIFIMAFAMPEGFQPTAGGAQFPDWMKLNPESMTVDVAPADAKRIFYNDLSDEEGNKWARKLKHQSIGVYSSTTTYAAWKYIPSTYVIGKADKTTFTLEAVDYIIKSAREQHPAAFDVVEECDGGHCLMISQPEWLAGVVKRAAGEA</sequence>
<accession>A0A6A6SSQ7</accession>
<dbReference type="InterPro" id="IPR000073">
    <property type="entry name" value="AB_hydrolase_1"/>
</dbReference>
<dbReference type="GO" id="GO:0016787">
    <property type="term" value="F:hydrolase activity"/>
    <property type="evidence" value="ECO:0007669"/>
    <property type="project" value="UniProtKB-KW"/>
</dbReference>
<dbReference type="PANTHER" id="PTHR37017">
    <property type="entry name" value="AB HYDROLASE-1 DOMAIN-CONTAINING PROTEIN-RELATED"/>
    <property type="match status" value="1"/>
</dbReference>